<keyword evidence="3" id="KW-1185">Reference proteome</keyword>
<dbReference type="AlphaFoldDB" id="A0A240U0P1"/>
<dbReference type="SUPFAM" id="SSF48576">
    <property type="entry name" value="Terpenoid synthases"/>
    <property type="match status" value="1"/>
</dbReference>
<feature type="region of interest" description="Disordered" evidence="1">
    <location>
        <begin position="1"/>
        <end position="33"/>
    </location>
</feature>
<dbReference type="Proteomes" id="UP000194432">
    <property type="component" value="Chromosome 1"/>
</dbReference>
<dbReference type="Gene3D" id="1.10.600.10">
    <property type="entry name" value="Farnesyl Diphosphate Synthase"/>
    <property type="match status" value="1"/>
</dbReference>
<dbReference type="EMBL" id="CP021361">
    <property type="protein sequence ID" value="ART51425.1"/>
    <property type="molecule type" value="Genomic_DNA"/>
</dbReference>
<accession>A0A240U0P1</accession>
<reference evidence="2 3" key="1">
    <citation type="submission" date="2017-05" db="EMBL/GenBank/DDBJ databases">
        <title>Polyphasic characterization of four soil-derived phenanthrene-degrading Acidovorax strains and proposal of Acidovorax phenanthrenivorans sp. nov.</title>
        <authorList>
            <person name="Singleton D.R."/>
            <person name="Lee J."/>
            <person name="Dickey A.N."/>
            <person name="Stroud A."/>
            <person name="Scholl E.H."/>
            <person name="Wright F.A."/>
            <person name="Aitken M.D."/>
        </authorList>
    </citation>
    <scope>NUCLEOTIDE SEQUENCE [LARGE SCALE GENOMIC DNA]</scope>
    <source>
        <strain evidence="2">NA3</strain>
    </source>
</reference>
<protein>
    <submittedName>
        <fullName evidence="2">Squalene synthase HpnC</fullName>
    </submittedName>
</protein>
<dbReference type="NCBIfam" id="TIGR03464">
    <property type="entry name" value="HpnC"/>
    <property type="match status" value="1"/>
</dbReference>
<dbReference type="InterPro" id="IPR044843">
    <property type="entry name" value="Trans_IPPS_bact-type"/>
</dbReference>
<dbReference type="KEGG" id="acin:CBP34_06750"/>
<dbReference type="RefSeq" id="WP_094097655.1">
    <property type="nucleotide sequence ID" value="NZ_CP021361.1"/>
</dbReference>
<dbReference type="SFLD" id="SFLDS00005">
    <property type="entry name" value="Isoprenoid_Synthase_Type_I"/>
    <property type="match status" value="1"/>
</dbReference>
<name>A0A240U0P1_9BURK</name>
<evidence type="ECO:0000256" key="1">
    <source>
        <dbReference type="SAM" id="MobiDB-lite"/>
    </source>
</evidence>
<gene>
    <name evidence="2" type="ORF">CBP34_06750</name>
</gene>
<proteinExistence type="predicted"/>
<dbReference type="SFLD" id="SFLDG01212">
    <property type="entry name" value="Phytoene_synthase_like"/>
    <property type="match status" value="1"/>
</dbReference>
<dbReference type="InterPro" id="IPR017827">
    <property type="entry name" value="HSQ_synthase_HpnC"/>
</dbReference>
<dbReference type="InterPro" id="IPR002060">
    <property type="entry name" value="Squ/phyt_synthse"/>
</dbReference>
<organism evidence="2 3">
    <name type="scientific">Acidovorax carolinensis</name>
    <dbReference type="NCBI Taxonomy" id="553814"/>
    <lineage>
        <taxon>Bacteria</taxon>
        <taxon>Pseudomonadati</taxon>
        <taxon>Pseudomonadota</taxon>
        <taxon>Betaproteobacteria</taxon>
        <taxon>Burkholderiales</taxon>
        <taxon>Comamonadaceae</taxon>
        <taxon>Acidovorax</taxon>
    </lineage>
</organism>
<dbReference type="SFLD" id="SFLDG01018">
    <property type="entry name" value="Squalene/Phytoene_Synthase_Lik"/>
    <property type="match status" value="1"/>
</dbReference>
<evidence type="ECO:0000313" key="2">
    <source>
        <dbReference type="EMBL" id="ART51425.1"/>
    </source>
</evidence>
<evidence type="ECO:0000313" key="3">
    <source>
        <dbReference type="Proteomes" id="UP000194432"/>
    </source>
</evidence>
<dbReference type="GO" id="GO:0004311">
    <property type="term" value="F:geranylgeranyl diphosphate synthase activity"/>
    <property type="evidence" value="ECO:0007669"/>
    <property type="project" value="InterPro"/>
</dbReference>
<dbReference type="Pfam" id="PF00494">
    <property type="entry name" value="SQS_PSY"/>
    <property type="match status" value="1"/>
</dbReference>
<dbReference type="InterPro" id="IPR008949">
    <property type="entry name" value="Isoprenoid_synthase_dom_sf"/>
</dbReference>
<dbReference type="PANTHER" id="PTHR31480">
    <property type="entry name" value="BIFUNCTIONAL LYCOPENE CYCLASE/PHYTOENE SYNTHASE"/>
    <property type="match status" value="1"/>
</dbReference>
<sequence>MSSDNPGREPTPALLATRPRHAPRSPNGTPPPAPLVAAPVTHYENFPVASLLCPPHLRQPIAAIYAFARTADDIADEGDATPAQRLADLVAYRAELSRVAAGQPPAARWAAVFGPLQATLHQHALPVPLLDDLLSAFIQDVEKTRDAQGYADRAELLGYCRRSANPVGRLLLHLYGVTGEQALQESDAICTALQLINFWQDLSVDIPRGRHYLPHADCARHGAGPADLQALHSTPENVLLITDCAQWARALMEQGAPLVHRLPGRAGWELRLVVQGGLRILDKVDVLHGASLQTRPRLHAWDWGVMLGRALVM</sequence>